<comment type="caution">
    <text evidence="5">The sequence shown here is derived from an EMBL/GenBank/DDBJ whole genome shotgun (WGS) entry which is preliminary data.</text>
</comment>
<gene>
    <name evidence="5" type="ORF">DX932_20785</name>
</gene>
<evidence type="ECO:0000259" key="4">
    <source>
        <dbReference type="Pfam" id="PF00144"/>
    </source>
</evidence>
<accession>A0A9W7Q2R3</accession>
<evidence type="ECO:0000256" key="1">
    <source>
        <dbReference type="ARBA" id="ARBA00004370"/>
    </source>
</evidence>
<evidence type="ECO:0000313" key="6">
    <source>
        <dbReference type="Proteomes" id="UP000323321"/>
    </source>
</evidence>
<proteinExistence type="predicted"/>
<feature type="domain" description="Beta-lactamase-related" evidence="4">
    <location>
        <begin position="39"/>
        <end position="347"/>
    </location>
</feature>
<dbReference type="EMBL" id="QSMZ01000020">
    <property type="protein sequence ID" value="KAA6459463.1"/>
    <property type="molecule type" value="Genomic_DNA"/>
</dbReference>
<protein>
    <submittedName>
        <fullName evidence="5">Class A beta-lactamase-related serine hydrolase</fullName>
    </submittedName>
</protein>
<keyword evidence="5" id="KW-0378">Hydrolase</keyword>
<dbReference type="InterPro" id="IPR001466">
    <property type="entry name" value="Beta-lactam-related"/>
</dbReference>
<dbReference type="GO" id="GO:0016020">
    <property type="term" value="C:membrane"/>
    <property type="evidence" value="ECO:0007669"/>
    <property type="project" value="UniProtKB-SubCell"/>
</dbReference>
<keyword evidence="3" id="KW-0812">Transmembrane</keyword>
<dbReference type="InterPro" id="IPR012338">
    <property type="entry name" value="Beta-lactam/transpept-like"/>
</dbReference>
<dbReference type="AlphaFoldDB" id="A0A9W7Q2R3"/>
<name>A0A9W7Q2R3_BACCE</name>
<reference evidence="5 6" key="1">
    <citation type="submission" date="2018-08" db="EMBL/GenBank/DDBJ databases">
        <title>Bacillus phenotypic plasticity.</title>
        <authorList>
            <person name="Hurtado E."/>
        </authorList>
    </citation>
    <scope>NUCLEOTIDE SEQUENCE [LARGE SCALE GENOMIC DNA]</scope>
    <source>
        <strain evidence="5 6">111b</strain>
    </source>
</reference>
<evidence type="ECO:0000256" key="2">
    <source>
        <dbReference type="ARBA" id="ARBA00023136"/>
    </source>
</evidence>
<dbReference type="PANTHER" id="PTHR46825">
    <property type="entry name" value="D-ALANYL-D-ALANINE-CARBOXYPEPTIDASE/ENDOPEPTIDASE AMPH"/>
    <property type="match status" value="1"/>
</dbReference>
<feature type="transmembrane region" description="Helical" evidence="3">
    <location>
        <begin position="380"/>
        <end position="397"/>
    </location>
</feature>
<dbReference type="InterPro" id="IPR050491">
    <property type="entry name" value="AmpC-like"/>
</dbReference>
<dbReference type="Proteomes" id="UP000323321">
    <property type="component" value="Unassembled WGS sequence"/>
</dbReference>
<evidence type="ECO:0000313" key="5">
    <source>
        <dbReference type="EMBL" id="KAA6459463.1"/>
    </source>
</evidence>
<feature type="transmembrane region" description="Helical" evidence="3">
    <location>
        <begin position="460"/>
        <end position="483"/>
    </location>
</feature>
<organism evidence="5 6">
    <name type="scientific">Bacillus cereus</name>
    <dbReference type="NCBI Taxonomy" id="1396"/>
    <lineage>
        <taxon>Bacteria</taxon>
        <taxon>Bacillati</taxon>
        <taxon>Bacillota</taxon>
        <taxon>Bacilli</taxon>
        <taxon>Bacillales</taxon>
        <taxon>Bacillaceae</taxon>
        <taxon>Bacillus</taxon>
        <taxon>Bacillus cereus group</taxon>
    </lineage>
</organism>
<dbReference type="PANTHER" id="PTHR46825:SF11">
    <property type="entry name" value="PENICILLIN-BINDING PROTEIN 4"/>
    <property type="match status" value="1"/>
</dbReference>
<keyword evidence="3" id="KW-1133">Transmembrane helix</keyword>
<dbReference type="Gene3D" id="3.40.710.10">
    <property type="entry name" value="DD-peptidase/beta-lactamase superfamily"/>
    <property type="match status" value="1"/>
</dbReference>
<comment type="subcellular location">
    <subcellularLocation>
        <location evidence="1">Membrane</location>
    </subcellularLocation>
</comment>
<sequence>MFIVGVILIKQKCKIILILFLLLVNFSPLAVKASEVEQIQRIISKEVKQGAIPGVSIVVIKNGEILFMDSYNNPSYKGNINNDTKFEIGSNSKAFTGLGIMKLVRQGKLSLDDNIKKYIPWLHFEYNNKTVNILIKDFLNHKSGIPSNSIASIPITSDTNGLEYTVKKLNGMNLNRLPGSQFEYATINYDVLGLIIERISGETYANYMEKEIFKPLGLSHTSINIKKTEENTQGYKRGFFTNFKYNAPVYAGNVPAGYISSNIIDMSKWLQIQLNNNIELSNINNLILESHDINNSIDGTLNYSSGWIINKINNELFHGGNNPNYSSFILLNKENNFGVAVLTNTNSVYSIRIAYGIQNLLYSTKTELPSFDLNTSVDTFSTWIIIIALVLSCFIFLKLKIVHKKGNKMIKRRIKKKLAYVLLVLCMIFLFIEIGLIIVAPNLFLGYNWSFLLVWMPFSFLPAVVCFGILLVMLNLFGFYFIFFKKDSSSKKSNEF</sequence>
<dbReference type="GO" id="GO:0016787">
    <property type="term" value="F:hydrolase activity"/>
    <property type="evidence" value="ECO:0007669"/>
    <property type="project" value="UniProtKB-KW"/>
</dbReference>
<evidence type="ECO:0000256" key="3">
    <source>
        <dbReference type="SAM" id="Phobius"/>
    </source>
</evidence>
<feature type="transmembrane region" description="Helical" evidence="3">
    <location>
        <begin position="418"/>
        <end position="440"/>
    </location>
</feature>
<dbReference type="Pfam" id="PF00144">
    <property type="entry name" value="Beta-lactamase"/>
    <property type="match status" value="1"/>
</dbReference>
<keyword evidence="2 3" id="KW-0472">Membrane</keyword>
<dbReference type="SUPFAM" id="SSF56601">
    <property type="entry name" value="beta-lactamase/transpeptidase-like"/>
    <property type="match status" value="1"/>
</dbReference>